<protein>
    <recommendedName>
        <fullName evidence="2">Peptidase A2 domain-containing protein</fullName>
    </recommendedName>
</protein>
<dbReference type="InterPro" id="IPR052018">
    <property type="entry name" value="PHP_domain"/>
</dbReference>
<organism evidence="3 4">
    <name type="scientific">Eubacterium coprostanoligenes</name>
    <dbReference type="NCBI Taxonomy" id="290054"/>
    <lineage>
        <taxon>Bacteria</taxon>
        <taxon>Bacillati</taxon>
        <taxon>Bacillota</taxon>
        <taxon>Clostridia</taxon>
        <taxon>Eubacteriales</taxon>
        <taxon>Eubacteriaceae</taxon>
        <taxon>Eubacterium</taxon>
    </lineage>
</organism>
<evidence type="ECO:0000256" key="1">
    <source>
        <dbReference type="SAM" id="MobiDB-lite"/>
    </source>
</evidence>
<reference evidence="4" key="1">
    <citation type="submission" date="2017-02" db="EMBL/GenBank/DDBJ databases">
        <authorList>
            <person name="Varghese N."/>
            <person name="Submissions S."/>
        </authorList>
    </citation>
    <scope>NUCLEOTIDE SEQUENCE [LARGE SCALE GENOMIC DNA]</scope>
    <source>
        <strain evidence="4">ATCC 51222</strain>
    </source>
</reference>
<sequence length="301" mass="32907">MAADLHCHTKLSDGSVGIEDLIVIAQKSGIDTIAITDHDCLAGVVRGQVIGKRYGINIVSGVEISAFDEIAGKKVHIISYLADAPDRLERICKKTSVARKRAGQIMMLKVAARFPVTSEFIISHASGSTNLYKQHIMHALMDAGYTDEIFGDLYYQLFDTGSENNVLAPTKYPSVKEVIDEIHGAGGIAVLAHPGKFNNRDEIEDYVELGLDGVEVWSPENSDELTEELIALCKKKKLLQTGGSDFHGTYGRQSVTVGAYSTPQEHLDKLMSYKSRKRSAARRAEKKAAAEKAALEAEQNK</sequence>
<feature type="region of interest" description="Disordered" evidence="1">
    <location>
        <begin position="268"/>
        <end position="301"/>
    </location>
</feature>
<dbReference type="GO" id="GO:0035312">
    <property type="term" value="F:5'-3' DNA exonuclease activity"/>
    <property type="evidence" value="ECO:0007669"/>
    <property type="project" value="TreeGrafter"/>
</dbReference>
<dbReference type="GO" id="GO:0006508">
    <property type="term" value="P:proteolysis"/>
    <property type="evidence" value="ECO:0007669"/>
    <property type="project" value="InterPro"/>
</dbReference>
<proteinExistence type="predicted"/>
<dbReference type="STRING" id="290054.SAMN02745114_00004"/>
<evidence type="ECO:0000313" key="4">
    <source>
        <dbReference type="Proteomes" id="UP000190657"/>
    </source>
</evidence>
<name>A0A1T4JR29_9FIRM</name>
<feature type="compositionally biased region" description="Basic and acidic residues" evidence="1">
    <location>
        <begin position="282"/>
        <end position="301"/>
    </location>
</feature>
<dbReference type="GO" id="GO:0004534">
    <property type="term" value="F:5'-3' RNA exonuclease activity"/>
    <property type="evidence" value="ECO:0007669"/>
    <property type="project" value="TreeGrafter"/>
</dbReference>
<dbReference type="RefSeq" id="WP_078767529.1">
    <property type="nucleotide sequence ID" value="NZ_FUWW01000001.1"/>
</dbReference>
<dbReference type="EMBL" id="FUWW01000001">
    <property type="protein sequence ID" value="SJZ32630.1"/>
    <property type="molecule type" value="Genomic_DNA"/>
</dbReference>
<dbReference type="OrthoDB" id="9804333at2"/>
<dbReference type="CDD" id="cd07438">
    <property type="entry name" value="PHP_HisPPase_AMP"/>
    <property type="match status" value="1"/>
</dbReference>
<gene>
    <name evidence="3" type="ORF">SAMN02745114_00004</name>
</gene>
<feature type="domain" description="Peptidase A2" evidence="2">
    <location>
        <begin position="154"/>
        <end position="187"/>
    </location>
</feature>
<dbReference type="AlphaFoldDB" id="A0A1T4JR29"/>
<dbReference type="PROSITE" id="PS50175">
    <property type="entry name" value="ASP_PROT_RETROV"/>
    <property type="match status" value="1"/>
</dbReference>
<dbReference type="SMART" id="SM00481">
    <property type="entry name" value="POLIIIAc"/>
    <property type="match status" value="1"/>
</dbReference>
<dbReference type="Proteomes" id="UP000190657">
    <property type="component" value="Unassembled WGS sequence"/>
</dbReference>
<dbReference type="GO" id="GO:0004190">
    <property type="term" value="F:aspartic-type endopeptidase activity"/>
    <property type="evidence" value="ECO:0007669"/>
    <property type="project" value="InterPro"/>
</dbReference>
<evidence type="ECO:0000313" key="3">
    <source>
        <dbReference type="EMBL" id="SJZ32630.1"/>
    </source>
</evidence>
<dbReference type="Gene3D" id="1.10.150.650">
    <property type="match status" value="1"/>
</dbReference>
<dbReference type="InterPro" id="IPR001995">
    <property type="entry name" value="Peptidase_A2_cat"/>
</dbReference>
<evidence type="ECO:0000259" key="2">
    <source>
        <dbReference type="PROSITE" id="PS50175"/>
    </source>
</evidence>
<dbReference type="Pfam" id="PF02811">
    <property type="entry name" value="PHP"/>
    <property type="match status" value="1"/>
</dbReference>
<dbReference type="InterPro" id="IPR016195">
    <property type="entry name" value="Pol/histidinol_Pase-like"/>
</dbReference>
<dbReference type="PANTHER" id="PTHR42924">
    <property type="entry name" value="EXONUCLEASE"/>
    <property type="match status" value="1"/>
</dbReference>
<accession>A0A1T4JR29</accession>
<dbReference type="InterPro" id="IPR004013">
    <property type="entry name" value="PHP_dom"/>
</dbReference>
<dbReference type="Gene3D" id="3.20.20.140">
    <property type="entry name" value="Metal-dependent hydrolases"/>
    <property type="match status" value="1"/>
</dbReference>
<dbReference type="SUPFAM" id="SSF89550">
    <property type="entry name" value="PHP domain-like"/>
    <property type="match status" value="1"/>
</dbReference>
<keyword evidence="4" id="KW-1185">Reference proteome</keyword>
<dbReference type="InterPro" id="IPR003141">
    <property type="entry name" value="Pol/His_phosphatase_N"/>
</dbReference>
<dbReference type="PANTHER" id="PTHR42924:SF3">
    <property type="entry name" value="POLYMERASE_HISTIDINOL PHOSPHATASE N-TERMINAL DOMAIN-CONTAINING PROTEIN"/>
    <property type="match status" value="1"/>
</dbReference>